<feature type="transmembrane region" description="Helical" evidence="7">
    <location>
        <begin position="135"/>
        <end position="157"/>
    </location>
</feature>
<dbReference type="EMBL" id="JBHSWD010000001">
    <property type="protein sequence ID" value="MFC6591554.1"/>
    <property type="molecule type" value="Genomic_DNA"/>
</dbReference>
<dbReference type="Pfam" id="PF19300">
    <property type="entry name" value="BPD_transp_1_N"/>
    <property type="match status" value="1"/>
</dbReference>
<feature type="transmembrane region" description="Helical" evidence="7">
    <location>
        <begin position="102"/>
        <end position="123"/>
    </location>
</feature>
<evidence type="ECO:0000256" key="5">
    <source>
        <dbReference type="ARBA" id="ARBA00022989"/>
    </source>
</evidence>
<dbReference type="CDD" id="cd06261">
    <property type="entry name" value="TM_PBP2"/>
    <property type="match status" value="1"/>
</dbReference>
<evidence type="ECO:0000259" key="8">
    <source>
        <dbReference type="PROSITE" id="PS50928"/>
    </source>
</evidence>
<evidence type="ECO:0000256" key="7">
    <source>
        <dbReference type="RuleBase" id="RU363032"/>
    </source>
</evidence>
<dbReference type="PROSITE" id="PS50928">
    <property type="entry name" value="ABC_TM1"/>
    <property type="match status" value="1"/>
</dbReference>
<dbReference type="InterPro" id="IPR045621">
    <property type="entry name" value="BPD_transp_1_N"/>
</dbReference>
<gene>
    <name evidence="9" type="ORF">ACFP81_05680</name>
</gene>
<feature type="domain" description="ABC transmembrane type-1" evidence="8">
    <location>
        <begin position="96"/>
        <end position="330"/>
    </location>
</feature>
<feature type="transmembrane region" description="Helical" evidence="7">
    <location>
        <begin position="12"/>
        <end position="31"/>
    </location>
</feature>
<sequence>MLNFILRRLLTAPLVMFAISIIVVGLTQLLTPIQRAAGYVRNEQQAARIDEIIRERGLDQPFPVQYWNWFQHAIQGDLGFSKVSGKPVLDTIRELLPNTVELSLLAFLPILVLGIGLGTLAALRKDKLVDQIIRVLSVIAFSLPSFVLGIVLLAVFYGSLGWLPGAGQVDTQYQLILNTIPRPTGMLTIDSLLAGRPDITVDVLKHLVLPVATLSMVLTATIMMLMRNNMLEAITSDYVRTARAKGLPERVVNNKHARRNALLSIVTSAGFVLIGLLSGSVITESIFAYPGIGRWLLQASLALDIPSVLGFALLSAVIVVVVNTIVDILYGIIDPRVRFD</sequence>
<keyword evidence="2 7" id="KW-0813">Transport</keyword>
<keyword evidence="6 7" id="KW-0472">Membrane</keyword>
<dbReference type="InterPro" id="IPR035906">
    <property type="entry name" value="MetI-like_sf"/>
</dbReference>
<dbReference type="SUPFAM" id="SSF161098">
    <property type="entry name" value="MetI-like"/>
    <property type="match status" value="1"/>
</dbReference>
<dbReference type="Pfam" id="PF00528">
    <property type="entry name" value="BPD_transp_1"/>
    <property type="match status" value="1"/>
</dbReference>
<evidence type="ECO:0000256" key="4">
    <source>
        <dbReference type="ARBA" id="ARBA00022692"/>
    </source>
</evidence>
<keyword evidence="4 7" id="KW-0812">Transmembrane</keyword>
<evidence type="ECO:0000313" key="10">
    <source>
        <dbReference type="Proteomes" id="UP001596297"/>
    </source>
</evidence>
<keyword evidence="3" id="KW-1003">Cell membrane</keyword>
<name>A0ABW1YBL3_9DEIO</name>
<dbReference type="PANTHER" id="PTHR43163">
    <property type="entry name" value="DIPEPTIDE TRANSPORT SYSTEM PERMEASE PROTEIN DPPB-RELATED"/>
    <property type="match status" value="1"/>
</dbReference>
<feature type="transmembrane region" description="Helical" evidence="7">
    <location>
        <begin position="207"/>
        <end position="226"/>
    </location>
</feature>
<dbReference type="InterPro" id="IPR000515">
    <property type="entry name" value="MetI-like"/>
</dbReference>
<evidence type="ECO:0000256" key="1">
    <source>
        <dbReference type="ARBA" id="ARBA00004651"/>
    </source>
</evidence>
<dbReference type="PANTHER" id="PTHR43163:SF6">
    <property type="entry name" value="DIPEPTIDE TRANSPORT SYSTEM PERMEASE PROTEIN DPPB-RELATED"/>
    <property type="match status" value="1"/>
</dbReference>
<dbReference type="Gene3D" id="1.10.3720.10">
    <property type="entry name" value="MetI-like"/>
    <property type="match status" value="1"/>
</dbReference>
<keyword evidence="10" id="KW-1185">Reference proteome</keyword>
<organism evidence="9 10">
    <name type="scientific">Deinococcus lacus</name>
    <dbReference type="NCBI Taxonomy" id="392561"/>
    <lineage>
        <taxon>Bacteria</taxon>
        <taxon>Thermotogati</taxon>
        <taxon>Deinococcota</taxon>
        <taxon>Deinococci</taxon>
        <taxon>Deinococcales</taxon>
        <taxon>Deinococcaceae</taxon>
        <taxon>Deinococcus</taxon>
    </lineage>
</organism>
<dbReference type="Proteomes" id="UP001596297">
    <property type="component" value="Unassembled WGS sequence"/>
</dbReference>
<feature type="transmembrane region" description="Helical" evidence="7">
    <location>
        <begin position="309"/>
        <end position="333"/>
    </location>
</feature>
<comment type="caution">
    <text evidence="9">The sequence shown here is derived from an EMBL/GenBank/DDBJ whole genome shotgun (WGS) entry which is preliminary data.</text>
</comment>
<evidence type="ECO:0000256" key="2">
    <source>
        <dbReference type="ARBA" id="ARBA00022448"/>
    </source>
</evidence>
<dbReference type="RefSeq" id="WP_380082556.1">
    <property type="nucleotide sequence ID" value="NZ_JBHSWD010000001.1"/>
</dbReference>
<comment type="subcellular location">
    <subcellularLocation>
        <location evidence="1 7">Cell membrane</location>
        <topology evidence="1 7">Multi-pass membrane protein</topology>
    </subcellularLocation>
</comment>
<protein>
    <submittedName>
        <fullName evidence="9">ABC transporter permease</fullName>
    </submittedName>
</protein>
<evidence type="ECO:0000256" key="6">
    <source>
        <dbReference type="ARBA" id="ARBA00023136"/>
    </source>
</evidence>
<feature type="transmembrane region" description="Helical" evidence="7">
    <location>
        <begin position="262"/>
        <end position="289"/>
    </location>
</feature>
<evidence type="ECO:0000313" key="9">
    <source>
        <dbReference type="EMBL" id="MFC6591554.1"/>
    </source>
</evidence>
<reference evidence="10" key="1">
    <citation type="journal article" date="2019" name="Int. J. Syst. Evol. Microbiol.">
        <title>The Global Catalogue of Microorganisms (GCM) 10K type strain sequencing project: providing services to taxonomists for standard genome sequencing and annotation.</title>
        <authorList>
            <consortium name="The Broad Institute Genomics Platform"/>
            <consortium name="The Broad Institute Genome Sequencing Center for Infectious Disease"/>
            <person name="Wu L."/>
            <person name="Ma J."/>
        </authorList>
    </citation>
    <scope>NUCLEOTIDE SEQUENCE [LARGE SCALE GENOMIC DNA]</scope>
    <source>
        <strain evidence="10">CGMCC 1.15772</strain>
    </source>
</reference>
<keyword evidence="5 7" id="KW-1133">Transmembrane helix</keyword>
<comment type="similarity">
    <text evidence="7">Belongs to the binding-protein-dependent transport system permease family.</text>
</comment>
<evidence type="ECO:0000256" key="3">
    <source>
        <dbReference type="ARBA" id="ARBA00022475"/>
    </source>
</evidence>
<proteinExistence type="inferred from homology"/>
<accession>A0ABW1YBL3</accession>